<dbReference type="Proteomes" id="UP000276980">
    <property type="component" value="Chromosome"/>
</dbReference>
<evidence type="ECO:0000313" key="2">
    <source>
        <dbReference type="EMBL" id="AZN64948.1"/>
    </source>
</evidence>
<accession>A0A3Q8XF66</accession>
<protein>
    <submittedName>
        <fullName evidence="2">Uncharacterized protein</fullName>
    </submittedName>
</protein>
<evidence type="ECO:0000313" key="3">
    <source>
        <dbReference type="Proteomes" id="UP000276980"/>
    </source>
</evidence>
<feature type="transmembrane region" description="Helical" evidence="1">
    <location>
        <begin position="53"/>
        <end position="72"/>
    </location>
</feature>
<keyword evidence="1" id="KW-0472">Membrane</keyword>
<name>A0A3Q8XF66_ACIJO</name>
<proteinExistence type="predicted"/>
<dbReference type="EMBL" id="CP022298">
    <property type="protein sequence ID" value="AZN64948.1"/>
    <property type="molecule type" value="Genomic_DNA"/>
</dbReference>
<dbReference type="RefSeq" id="WP_126037641.1">
    <property type="nucleotide sequence ID" value="NZ_CP022298.1"/>
</dbReference>
<keyword evidence="1" id="KW-1133">Transmembrane helix</keyword>
<organism evidence="2 3">
    <name type="scientific">Acinetobacter johnsonii</name>
    <dbReference type="NCBI Taxonomy" id="40214"/>
    <lineage>
        <taxon>Bacteria</taxon>
        <taxon>Pseudomonadati</taxon>
        <taxon>Pseudomonadota</taxon>
        <taxon>Gammaproteobacteria</taxon>
        <taxon>Moraxellales</taxon>
        <taxon>Moraxellaceae</taxon>
        <taxon>Acinetobacter</taxon>
    </lineage>
</organism>
<gene>
    <name evidence="2" type="ORF">CFH90_13305</name>
</gene>
<sequence>MYPLSFNSNTGEVYVCENFIEYKLSSFFCEDDEINNLNSLSDDSFIDFDDEKVFLFNVVFIGEIFNLSMIYNEKKLRLINFKLVYESYDEFDLKMNGLVGYFDKTQFLNKKVDDVKPYTEYFYNWGVVSVYGDLSLNIYFSVRWREEC</sequence>
<reference evidence="2 3" key="1">
    <citation type="submission" date="2017-06" db="EMBL/GenBank/DDBJ databases">
        <title>Complete Genome Sequence of the Carbazole-Degrading Bacterium Acinetobacter johnsonii IC001.</title>
        <authorList>
            <person name="Vejarano F."/>
            <person name="Suzuki-Minakuchi C."/>
            <person name="Ohtsubo Y."/>
            <person name="Tsuda M."/>
            <person name="Okada K."/>
            <person name="Nojiri H."/>
        </authorList>
    </citation>
    <scope>NUCLEOTIDE SEQUENCE [LARGE SCALE GENOMIC DNA]</scope>
    <source>
        <strain evidence="2 3">IC001</strain>
    </source>
</reference>
<keyword evidence="1" id="KW-0812">Transmembrane</keyword>
<evidence type="ECO:0000256" key="1">
    <source>
        <dbReference type="SAM" id="Phobius"/>
    </source>
</evidence>
<dbReference type="AlphaFoldDB" id="A0A3Q8XF66"/>